<dbReference type="PANTHER" id="PTHR30419">
    <property type="entry name" value="HTH-TYPE TRANSCRIPTIONAL REGULATOR YBHD"/>
    <property type="match status" value="1"/>
</dbReference>
<dbReference type="Proteomes" id="UP001285263">
    <property type="component" value="Unassembled WGS sequence"/>
</dbReference>
<comment type="similarity">
    <text evidence="1">Belongs to the LysR transcriptional regulatory family.</text>
</comment>
<keyword evidence="7" id="KW-1185">Reference proteome</keyword>
<evidence type="ECO:0000256" key="1">
    <source>
        <dbReference type="ARBA" id="ARBA00009437"/>
    </source>
</evidence>
<name>A0ABU5DNT8_9BURK</name>
<dbReference type="EMBL" id="JAXCLA010000009">
    <property type="protein sequence ID" value="MDY0747966.1"/>
    <property type="molecule type" value="Genomic_DNA"/>
</dbReference>
<dbReference type="SUPFAM" id="SSF46785">
    <property type="entry name" value="Winged helix' DNA-binding domain"/>
    <property type="match status" value="1"/>
</dbReference>
<evidence type="ECO:0000259" key="5">
    <source>
        <dbReference type="PROSITE" id="PS50931"/>
    </source>
</evidence>
<dbReference type="Pfam" id="PF03466">
    <property type="entry name" value="LysR_substrate"/>
    <property type="match status" value="1"/>
</dbReference>
<evidence type="ECO:0000256" key="3">
    <source>
        <dbReference type="ARBA" id="ARBA00023125"/>
    </source>
</evidence>
<dbReference type="InterPro" id="IPR000847">
    <property type="entry name" value="LysR_HTH_N"/>
</dbReference>
<feature type="domain" description="HTH lysR-type" evidence="5">
    <location>
        <begin position="1"/>
        <end position="58"/>
    </location>
</feature>
<dbReference type="RefSeq" id="WP_320425934.1">
    <property type="nucleotide sequence ID" value="NZ_JAXCLA010000009.1"/>
</dbReference>
<protein>
    <submittedName>
        <fullName evidence="6">LysR family transcriptional regulator</fullName>
    </submittedName>
</protein>
<dbReference type="SUPFAM" id="SSF53850">
    <property type="entry name" value="Periplasmic binding protein-like II"/>
    <property type="match status" value="1"/>
</dbReference>
<dbReference type="PANTHER" id="PTHR30419:SF8">
    <property type="entry name" value="NITROGEN ASSIMILATION TRANSCRIPTIONAL ACTIVATOR-RELATED"/>
    <property type="match status" value="1"/>
</dbReference>
<dbReference type="Gene3D" id="1.10.10.10">
    <property type="entry name" value="Winged helix-like DNA-binding domain superfamily/Winged helix DNA-binding domain"/>
    <property type="match status" value="1"/>
</dbReference>
<dbReference type="InterPro" id="IPR005119">
    <property type="entry name" value="LysR_subst-bd"/>
</dbReference>
<dbReference type="PROSITE" id="PS50931">
    <property type="entry name" value="HTH_LYSR"/>
    <property type="match status" value="1"/>
</dbReference>
<sequence>MHAKVLRYFAEVVRTGSIRKAAEQLHVVPTAVSRQILNLEEELGAPLFERVRGTLRLTPVGELVLEHARSTLREFEAVRERIAAVQGLSQGEVTLATTSGLASSFLPGVAQSFRAEHPGIRLKLLDSPIVDMLKNVADGDCDVALAYDVPDSAGFQVLFTSEWPIGVIVPPGHPLTGQATALLSDCIGYPLILPAPQLSLRPLLDGAFARSDIRVVPVVEATSTSLIRQLVLRGSGITLLNRLDMDEERRRGQLIFVPLRDAHPRPQTLRLICRPGRPANLAADLLVRHLVRGLQQLLTAG</sequence>
<keyword evidence="4" id="KW-0804">Transcription</keyword>
<comment type="caution">
    <text evidence="6">The sequence shown here is derived from an EMBL/GenBank/DDBJ whole genome shotgun (WGS) entry which is preliminary data.</text>
</comment>
<organism evidence="6 7">
    <name type="scientific">Roseateles agri</name>
    <dbReference type="NCBI Taxonomy" id="3098619"/>
    <lineage>
        <taxon>Bacteria</taxon>
        <taxon>Pseudomonadati</taxon>
        <taxon>Pseudomonadota</taxon>
        <taxon>Betaproteobacteria</taxon>
        <taxon>Burkholderiales</taxon>
        <taxon>Sphaerotilaceae</taxon>
        <taxon>Roseateles</taxon>
    </lineage>
</organism>
<evidence type="ECO:0000313" key="7">
    <source>
        <dbReference type="Proteomes" id="UP001285263"/>
    </source>
</evidence>
<dbReference type="Gene3D" id="3.40.190.10">
    <property type="entry name" value="Periplasmic binding protein-like II"/>
    <property type="match status" value="2"/>
</dbReference>
<accession>A0ABU5DNT8</accession>
<gene>
    <name evidence="6" type="ORF">SNE35_25920</name>
</gene>
<dbReference type="InterPro" id="IPR036390">
    <property type="entry name" value="WH_DNA-bd_sf"/>
</dbReference>
<dbReference type="InterPro" id="IPR036388">
    <property type="entry name" value="WH-like_DNA-bd_sf"/>
</dbReference>
<evidence type="ECO:0000313" key="6">
    <source>
        <dbReference type="EMBL" id="MDY0747966.1"/>
    </source>
</evidence>
<reference evidence="6 7" key="1">
    <citation type="submission" date="2023-11" db="EMBL/GenBank/DDBJ databases">
        <title>Paucibacter sp. nov., isolated from fresh soil in Korea.</title>
        <authorList>
            <person name="Le N.T.T."/>
        </authorList>
    </citation>
    <scope>NUCLEOTIDE SEQUENCE [LARGE SCALE GENOMIC DNA]</scope>
    <source>
        <strain evidence="6 7">R3-3</strain>
    </source>
</reference>
<keyword evidence="3" id="KW-0238">DNA-binding</keyword>
<dbReference type="Pfam" id="PF00126">
    <property type="entry name" value="HTH_1"/>
    <property type="match status" value="1"/>
</dbReference>
<dbReference type="InterPro" id="IPR050950">
    <property type="entry name" value="HTH-type_LysR_regulators"/>
</dbReference>
<evidence type="ECO:0000256" key="2">
    <source>
        <dbReference type="ARBA" id="ARBA00023015"/>
    </source>
</evidence>
<dbReference type="PRINTS" id="PR00039">
    <property type="entry name" value="HTHLYSR"/>
</dbReference>
<keyword evidence="2" id="KW-0805">Transcription regulation</keyword>
<proteinExistence type="inferred from homology"/>
<evidence type="ECO:0000256" key="4">
    <source>
        <dbReference type="ARBA" id="ARBA00023163"/>
    </source>
</evidence>